<proteinExistence type="inferred from homology"/>
<dbReference type="PROSITE" id="PS51634">
    <property type="entry name" value="CRC"/>
    <property type="match status" value="1"/>
</dbReference>
<dbReference type="GO" id="GO:0003700">
    <property type="term" value="F:DNA-binding transcription factor activity"/>
    <property type="evidence" value="ECO:0007669"/>
    <property type="project" value="InterPro"/>
</dbReference>
<evidence type="ECO:0000313" key="7">
    <source>
        <dbReference type="Proteomes" id="UP000623129"/>
    </source>
</evidence>
<keyword evidence="7" id="KW-1185">Reference proteome</keyword>
<dbReference type="EMBL" id="SWLB01000015">
    <property type="protein sequence ID" value="KAF3328517.1"/>
    <property type="molecule type" value="Genomic_DNA"/>
</dbReference>
<comment type="similarity">
    <text evidence="2">Belongs to the lin-54 family.</text>
</comment>
<evidence type="ECO:0000259" key="5">
    <source>
        <dbReference type="PROSITE" id="PS51634"/>
    </source>
</evidence>
<dbReference type="InterPro" id="IPR033467">
    <property type="entry name" value="Tesmin/TSO1-like_CXC"/>
</dbReference>
<accession>A0A833QYA1</accession>
<feature type="domain" description="CRC" evidence="5">
    <location>
        <begin position="1"/>
        <end position="54"/>
    </location>
</feature>
<gene>
    <name evidence="6" type="ORF">FCM35_KLT05595</name>
</gene>
<dbReference type="InterPro" id="IPR044522">
    <property type="entry name" value="TSO1-like"/>
</dbReference>
<evidence type="ECO:0000256" key="3">
    <source>
        <dbReference type="ARBA" id="ARBA00023242"/>
    </source>
</evidence>
<dbReference type="OrthoDB" id="1435936at2759"/>
<dbReference type="InterPro" id="IPR005172">
    <property type="entry name" value="CRC"/>
</dbReference>
<dbReference type="SMART" id="SM01114">
    <property type="entry name" value="CXC"/>
    <property type="match status" value="1"/>
</dbReference>
<evidence type="ECO:0000256" key="4">
    <source>
        <dbReference type="SAM" id="MobiDB-lite"/>
    </source>
</evidence>
<protein>
    <submittedName>
        <fullName evidence="6">CRC domain-containing protein TSO1</fullName>
    </submittedName>
</protein>
<dbReference type="Proteomes" id="UP000623129">
    <property type="component" value="Unassembled WGS sequence"/>
</dbReference>
<feature type="region of interest" description="Disordered" evidence="4">
    <location>
        <begin position="64"/>
        <end position="88"/>
    </location>
</feature>
<name>A0A833QYA1_9POAL</name>
<dbReference type="Pfam" id="PF03638">
    <property type="entry name" value="TCR"/>
    <property type="match status" value="1"/>
</dbReference>
<evidence type="ECO:0000256" key="2">
    <source>
        <dbReference type="ARBA" id="ARBA00007267"/>
    </source>
</evidence>
<sequence length="145" mass="15596">MLTTVRNPSEYIGCSCLNSLCINKYCECFQAGVGCFSGCQNIFGRKGGCGKLTEVELNKNIIGTERGTELSGPKGSQEMRTEPSLNPLTPTIECSIPRIPSSSSFYTFSPASPTTSVDSILELLESIECTSPSIGLCNEPQELRP</sequence>
<evidence type="ECO:0000256" key="1">
    <source>
        <dbReference type="ARBA" id="ARBA00004123"/>
    </source>
</evidence>
<dbReference type="AlphaFoldDB" id="A0A833QYA1"/>
<dbReference type="PANTHER" id="PTHR46159:SF6">
    <property type="entry name" value="OS12G0605300 PROTEIN"/>
    <property type="match status" value="1"/>
</dbReference>
<organism evidence="6 7">
    <name type="scientific">Carex littledalei</name>
    <dbReference type="NCBI Taxonomy" id="544730"/>
    <lineage>
        <taxon>Eukaryota</taxon>
        <taxon>Viridiplantae</taxon>
        <taxon>Streptophyta</taxon>
        <taxon>Embryophyta</taxon>
        <taxon>Tracheophyta</taxon>
        <taxon>Spermatophyta</taxon>
        <taxon>Magnoliopsida</taxon>
        <taxon>Liliopsida</taxon>
        <taxon>Poales</taxon>
        <taxon>Cyperaceae</taxon>
        <taxon>Cyperoideae</taxon>
        <taxon>Cariceae</taxon>
        <taxon>Carex</taxon>
        <taxon>Carex subgen. Euthyceras</taxon>
    </lineage>
</organism>
<reference evidence="6" key="1">
    <citation type="submission" date="2020-01" db="EMBL/GenBank/DDBJ databases">
        <title>Genome sequence of Kobresia littledalei, the first chromosome-level genome in the family Cyperaceae.</title>
        <authorList>
            <person name="Qu G."/>
        </authorList>
    </citation>
    <scope>NUCLEOTIDE SEQUENCE</scope>
    <source>
        <strain evidence="6">C.B.Clarke</strain>
        <tissue evidence="6">Leaf</tissue>
    </source>
</reference>
<keyword evidence="3" id="KW-0539">Nucleus</keyword>
<dbReference type="GO" id="GO:0005634">
    <property type="term" value="C:nucleus"/>
    <property type="evidence" value="ECO:0007669"/>
    <property type="project" value="UniProtKB-SubCell"/>
</dbReference>
<evidence type="ECO:0000313" key="6">
    <source>
        <dbReference type="EMBL" id="KAF3328517.1"/>
    </source>
</evidence>
<comment type="subcellular location">
    <subcellularLocation>
        <location evidence="1">Nucleus</location>
    </subcellularLocation>
</comment>
<comment type="caution">
    <text evidence="6">The sequence shown here is derived from an EMBL/GenBank/DDBJ whole genome shotgun (WGS) entry which is preliminary data.</text>
</comment>
<dbReference type="PANTHER" id="PTHR46159">
    <property type="entry name" value="PROTEIN TESMIN/TSO1-LIKE CXC 2"/>
    <property type="match status" value="1"/>
</dbReference>